<reference evidence="1" key="1">
    <citation type="journal article" date="2022" name="bioRxiv">
        <title>Population genetic analysis of Ophidiomyces ophidiicola, the causative agent of snake fungal disease, indicates recent introductions to the USA.</title>
        <authorList>
            <person name="Ladner J.T."/>
            <person name="Palmer J.M."/>
            <person name="Ettinger C.L."/>
            <person name="Stajich J.E."/>
            <person name="Farrell T.M."/>
            <person name="Glorioso B.M."/>
            <person name="Lawson B."/>
            <person name="Price S.J."/>
            <person name="Stengle A.G."/>
            <person name="Grear D.A."/>
            <person name="Lorch J.M."/>
        </authorList>
    </citation>
    <scope>NUCLEOTIDE SEQUENCE</scope>
    <source>
        <strain evidence="1">NWHC 24266-5</strain>
    </source>
</reference>
<organism evidence="1">
    <name type="scientific">Ophidiomyces ophidiicola</name>
    <dbReference type="NCBI Taxonomy" id="1387563"/>
    <lineage>
        <taxon>Eukaryota</taxon>
        <taxon>Fungi</taxon>
        <taxon>Dikarya</taxon>
        <taxon>Ascomycota</taxon>
        <taxon>Pezizomycotina</taxon>
        <taxon>Eurotiomycetes</taxon>
        <taxon>Eurotiomycetidae</taxon>
        <taxon>Onygenales</taxon>
        <taxon>Onygenaceae</taxon>
        <taxon>Ophidiomyces</taxon>
    </lineage>
</organism>
<gene>
    <name evidence="1" type="ORF">LOY88_002787</name>
</gene>
<evidence type="ECO:0000313" key="1">
    <source>
        <dbReference type="EMBL" id="KAI2387991.1"/>
    </source>
</evidence>
<sequence>MALPLYIPPCIQTPARPYHFPAPDKPLRIRIEGPTAAIERLLPNTPWRLELANQQFPQPAGPELARLAFQTIYGRDVTPDSLAVRHEYLRWVAEKHPEDVIDYYGVTFDHLVPAGDINPEVMVINIVEVEEDNGAEANQYLLFQVDPKEYIGKKVLAVPRCCQMRKGTQDRWALNSEVLGREDRQLMFMKREEWDKYVAGRVAAQATEVKAN</sequence>
<proteinExistence type="predicted"/>
<accession>A0ACB8UY72</accession>
<protein>
    <submittedName>
        <fullName evidence="1">Uncharacterized protein</fullName>
    </submittedName>
</protein>
<comment type="caution">
    <text evidence="1">The sequence shown here is derived from an EMBL/GenBank/DDBJ whole genome shotgun (WGS) entry which is preliminary data.</text>
</comment>
<dbReference type="EMBL" id="JALBCA010000034">
    <property type="protein sequence ID" value="KAI2387991.1"/>
    <property type="molecule type" value="Genomic_DNA"/>
</dbReference>
<name>A0ACB8UY72_9EURO</name>